<proteinExistence type="predicted"/>
<evidence type="ECO:0000259" key="4">
    <source>
        <dbReference type="PROSITE" id="PS50071"/>
    </source>
</evidence>
<dbReference type="Gene3D" id="1.10.10.60">
    <property type="entry name" value="Homeodomain-like"/>
    <property type="match status" value="1"/>
</dbReference>
<reference evidence="5 6" key="1">
    <citation type="submission" date="2023-12" db="EMBL/GenBank/DDBJ databases">
        <title>A high-quality genome assembly for Dillenia turbinata (Dilleniales).</title>
        <authorList>
            <person name="Chanderbali A."/>
        </authorList>
    </citation>
    <scope>NUCLEOTIDE SEQUENCE [LARGE SCALE GENOMIC DNA]</scope>
    <source>
        <strain evidence="5">LSX21</strain>
        <tissue evidence="5">Leaf</tissue>
    </source>
</reference>
<gene>
    <name evidence="5" type="ORF">RJ641_032598</name>
</gene>
<organism evidence="5 6">
    <name type="scientific">Dillenia turbinata</name>
    <dbReference type="NCBI Taxonomy" id="194707"/>
    <lineage>
        <taxon>Eukaryota</taxon>
        <taxon>Viridiplantae</taxon>
        <taxon>Streptophyta</taxon>
        <taxon>Embryophyta</taxon>
        <taxon>Tracheophyta</taxon>
        <taxon>Spermatophyta</taxon>
        <taxon>Magnoliopsida</taxon>
        <taxon>eudicotyledons</taxon>
        <taxon>Gunneridae</taxon>
        <taxon>Pentapetalae</taxon>
        <taxon>Dilleniales</taxon>
        <taxon>Dilleniaceae</taxon>
        <taxon>Dillenia</taxon>
    </lineage>
</organism>
<comment type="subcellular location">
    <subcellularLocation>
        <location evidence="1 2 3">Nucleus</location>
    </subcellularLocation>
</comment>
<accession>A0AAN8ZM59</accession>
<dbReference type="SMART" id="SM00389">
    <property type="entry name" value="HOX"/>
    <property type="match status" value="1"/>
</dbReference>
<evidence type="ECO:0000313" key="5">
    <source>
        <dbReference type="EMBL" id="KAK6939090.1"/>
    </source>
</evidence>
<keyword evidence="2 3" id="KW-0238">DNA-binding</keyword>
<dbReference type="PANTHER" id="PTHR46777">
    <property type="entry name" value="WUSCHEL-RELATED HOMEOBOX 13"/>
    <property type="match status" value="1"/>
</dbReference>
<dbReference type="GO" id="GO:0003700">
    <property type="term" value="F:DNA-binding transcription factor activity"/>
    <property type="evidence" value="ECO:0007669"/>
    <property type="project" value="InterPro"/>
</dbReference>
<dbReference type="InterPro" id="IPR001356">
    <property type="entry name" value="HD"/>
</dbReference>
<name>A0AAN8ZM59_9MAGN</name>
<sequence length="201" mass="22564">MEAAGGGAGEMYVKVMTDEQMELLRRQISVYSTLCQQLVDLHNSLSSHSDLSGMGLFNSHLDPLLTHKISARQRWNPTATQLQILERIFDQGVGTPNKLKIKEITAELAQHGQISETNVYNWFQNKRARSKRKQSLENTAESLAEPEIDSLKVNKAKPEDLLSDEYPAPLLDHTWTSVGGCDFSVPHLIRGTDMEKGRCGW</sequence>
<dbReference type="GO" id="GO:0005634">
    <property type="term" value="C:nucleus"/>
    <property type="evidence" value="ECO:0007669"/>
    <property type="project" value="UniProtKB-SubCell"/>
</dbReference>
<dbReference type="AlphaFoldDB" id="A0AAN8ZM59"/>
<dbReference type="GO" id="GO:0003677">
    <property type="term" value="F:DNA binding"/>
    <property type="evidence" value="ECO:0007669"/>
    <property type="project" value="UniProtKB-UniRule"/>
</dbReference>
<dbReference type="PANTHER" id="PTHR46777:SF5">
    <property type="entry name" value="WUSCHEL-RELATED HOMEOBOX 13"/>
    <property type="match status" value="1"/>
</dbReference>
<dbReference type="InterPro" id="IPR009057">
    <property type="entry name" value="Homeodomain-like_sf"/>
</dbReference>
<dbReference type="PROSITE" id="PS50071">
    <property type="entry name" value="HOMEOBOX_2"/>
    <property type="match status" value="1"/>
</dbReference>
<dbReference type="CDD" id="cd00086">
    <property type="entry name" value="homeodomain"/>
    <property type="match status" value="1"/>
</dbReference>
<dbReference type="InterPro" id="IPR044559">
    <property type="entry name" value="WOX13-like"/>
</dbReference>
<evidence type="ECO:0000256" key="1">
    <source>
        <dbReference type="ARBA" id="ARBA00004123"/>
    </source>
</evidence>
<keyword evidence="2 3" id="KW-0371">Homeobox</keyword>
<evidence type="ECO:0000256" key="2">
    <source>
        <dbReference type="PROSITE-ProRule" id="PRU00108"/>
    </source>
</evidence>
<keyword evidence="6" id="KW-1185">Reference proteome</keyword>
<feature type="DNA-binding region" description="Homeobox" evidence="2">
    <location>
        <begin position="70"/>
        <end position="134"/>
    </location>
</feature>
<dbReference type="EMBL" id="JBAMMX010000006">
    <property type="protein sequence ID" value="KAK6939090.1"/>
    <property type="molecule type" value="Genomic_DNA"/>
</dbReference>
<dbReference type="Proteomes" id="UP001370490">
    <property type="component" value="Unassembled WGS sequence"/>
</dbReference>
<keyword evidence="2 3" id="KW-0539">Nucleus</keyword>
<dbReference type="SUPFAM" id="SSF46689">
    <property type="entry name" value="Homeodomain-like"/>
    <property type="match status" value="1"/>
</dbReference>
<feature type="domain" description="Homeobox" evidence="4">
    <location>
        <begin position="68"/>
        <end position="133"/>
    </location>
</feature>
<evidence type="ECO:0000256" key="3">
    <source>
        <dbReference type="RuleBase" id="RU000682"/>
    </source>
</evidence>
<evidence type="ECO:0000313" key="6">
    <source>
        <dbReference type="Proteomes" id="UP001370490"/>
    </source>
</evidence>
<comment type="caution">
    <text evidence="5">The sequence shown here is derived from an EMBL/GenBank/DDBJ whole genome shotgun (WGS) entry which is preliminary data.</text>
</comment>
<protein>
    <submittedName>
        <fullName evidence="5">Homeobox domain</fullName>
    </submittedName>
</protein>
<dbReference type="Pfam" id="PF00046">
    <property type="entry name" value="Homeodomain"/>
    <property type="match status" value="1"/>
</dbReference>